<protein>
    <submittedName>
        <fullName evidence="1">Uncharacterized protein</fullName>
    </submittedName>
</protein>
<sequence>MKRVCGLLGVTHIQSSLSEEFNLLMEGEKRLVHTIDVMRMATQTTSGIKKTPRI</sequence>
<evidence type="ECO:0000313" key="2">
    <source>
        <dbReference type="Proteomes" id="UP000589620"/>
    </source>
</evidence>
<gene>
    <name evidence="1" type="ORF">BJ963_001604</name>
</gene>
<dbReference type="Proteomes" id="UP000589620">
    <property type="component" value="Unassembled WGS sequence"/>
</dbReference>
<reference evidence="1 2" key="1">
    <citation type="submission" date="2020-07" db="EMBL/GenBank/DDBJ databases">
        <title>Sequencing the genomes of 1000 actinobacteria strains.</title>
        <authorList>
            <person name="Klenk H.-P."/>
        </authorList>
    </citation>
    <scope>NUCLEOTIDE SEQUENCE [LARGE SCALE GENOMIC DNA]</scope>
    <source>
        <strain evidence="1 2">DSM 23871</strain>
    </source>
</reference>
<comment type="caution">
    <text evidence="1">The sequence shown here is derived from an EMBL/GenBank/DDBJ whole genome shotgun (WGS) entry which is preliminary data.</text>
</comment>
<organism evidence="1 2">
    <name type="scientific">Leifsonia soli</name>
    <dbReference type="NCBI Taxonomy" id="582665"/>
    <lineage>
        <taxon>Bacteria</taxon>
        <taxon>Bacillati</taxon>
        <taxon>Actinomycetota</taxon>
        <taxon>Actinomycetes</taxon>
        <taxon>Micrococcales</taxon>
        <taxon>Microbacteriaceae</taxon>
        <taxon>Leifsonia</taxon>
    </lineage>
</organism>
<name>A0A852SZG8_9MICO</name>
<keyword evidence="2" id="KW-1185">Reference proteome</keyword>
<accession>A0A852SZG8</accession>
<proteinExistence type="predicted"/>
<dbReference type="EMBL" id="JACCBJ010000001">
    <property type="protein sequence ID" value="NYD74085.1"/>
    <property type="molecule type" value="Genomic_DNA"/>
</dbReference>
<dbReference type="AlphaFoldDB" id="A0A852SZG8"/>
<evidence type="ECO:0000313" key="1">
    <source>
        <dbReference type="EMBL" id="NYD74085.1"/>
    </source>
</evidence>